<evidence type="ECO:0000256" key="1">
    <source>
        <dbReference type="ARBA" id="ARBA00022723"/>
    </source>
</evidence>
<name>F0S471_DESTD</name>
<dbReference type="PANTHER" id="PTHR36150:SF1">
    <property type="entry name" value="DNA GYRASE INHIBITOR YACG"/>
    <property type="match status" value="1"/>
</dbReference>
<evidence type="ECO:0000313" key="3">
    <source>
        <dbReference type="EMBL" id="ADY73643.1"/>
    </source>
</evidence>
<dbReference type="Proteomes" id="UP000007102">
    <property type="component" value="Chromosome"/>
</dbReference>
<evidence type="ECO:0000256" key="2">
    <source>
        <dbReference type="ARBA" id="ARBA00022833"/>
    </source>
</evidence>
<dbReference type="RefSeq" id="WP_013638595.1">
    <property type="nucleotide sequence ID" value="NC_015185.1"/>
</dbReference>
<organism evidence="3 4">
    <name type="scientific">Desulfurobacterium thermolithotrophum (strain DSM 11699 / BSA)</name>
    <dbReference type="NCBI Taxonomy" id="868864"/>
    <lineage>
        <taxon>Bacteria</taxon>
        <taxon>Pseudomonadati</taxon>
        <taxon>Aquificota</taxon>
        <taxon>Aquificia</taxon>
        <taxon>Desulfurobacteriales</taxon>
        <taxon>Desulfurobacteriaceae</taxon>
        <taxon>Desulfurobacterium</taxon>
    </lineage>
</organism>
<dbReference type="OrthoDB" id="9809663at2"/>
<dbReference type="EMBL" id="CP002543">
    <property type="protein sequence ID" value="ADY73643.1"/>
    <property type="molecule type" value="Genomic_DNA"/>
</dbReference>
<keyword evidence="1" id="KW-0479">Metal-binding</keyword>
<dbReference type="SUPFAM" id="SSF57716">
    <property type="entry name" value="Glucocorticoid receptor-like (DNA-binding domain)"/>
    <property type="match status" value="1"/>
</dbReference>
<dbReference type="AlphaFoldDB" id="F0S471"/>
<keyword evidence="2" id="KW-0862">Zinc</keyword>
<dbReference type="GO" id="GO:0006355">
    <property type="term" value="P:regulation of DNA-templated transcription"/>
    <property type="evidence" value="ECO:0007669"/>
    <property type="project" value="InterPro"/>
</dbReference>
<sequence>MKQIKCPNCGKETTWKDNPYRPFCSEKCKLADLSKWLNEEYTLFSEEPVVEEEADSRS</sequence>
<proteinExistence type="inferred from homology"/>
<reference evidence="3 4" key="1">
    <citation type="journal article" date="2011" name="Stand. Genomic Sci.">
        <title>Complete genome sequence of the thermophilic sulfur-reducer Desulfurobacterium thermolithotrophum type strain (BSA(T)) from a deep-sea hydrothermal vent.</title>
        <authorList>
            <person name="Goker M."/>
            <person name="Daligault H."/>
            <person name="Mwirichia R."/>
            <person name="Lapidus A."/>
            <person name="Lucas S."/>
            <person name="Deshpande S."/>
            <person name="Pagani I."/>
            <person name="Tapia R."/>
            <person name="Cheng J.F."/>
            <person name="Goodwin L."/>
            <person name="Pitluck S."/>
            <person name="Liolios K."/>
            <person name="Ivanova N."/>
            <person name="Mavromatis K."/>
            <person name="Mikhailova N."/>
            <person name="Pati A."/>
            <person name="Chen A."/>
            <person name="Palaniappan K."/>
            <person name="Han C."/>
            <person name="Land M."/>
            <person name="Hauser L."/>
            <person name="Pan C."/>
            <person name="Brambilla E.M."/>
            <person name="Rohde M."/>
            <person name="Spring S."/>
            <person name="Sikorski J."/>
            <person name="Wirth R."/>
            <person name="Detter J.C."/>
            <person name="Woyke T."/>
            <person name="Bristow J."/>
            <person name="Eisen J.A."/>
            <person name="Markowitz V."/>
            <person name="Hugenholtz P."/>
            <person name="Kyrpides N.C."/>
            <person name="Klenk H.P."/>
        </authorList>
    </citation>
    <scope>NUCLEOTIDE SEQUENCE [LARGE SCALE GENOMIC DNA]</scope>
    <source>
        <strain evidence="4">DSM 11699 / BSA</strain>
    </source>
</reference>
<accession>F0S471</accession>
<dbReference type="InterPro" id="IPR013088">
    <property type="entry name" value="Znf_NHR/GATA"/>
</dbReference>
<protein>
    <submittedName>
        <fullName evidence="3">UPF0243 zinc-binding protein yacG</fullName>
    </submittedName>
</protein>
<gene>
    <name evidence="3" type="ordered locus">Dester_1004</name>
</gene>
<dbReference type="InterPro" id="IPR005584">
    <property type="entry name" value="DNA_gyrase_inhibitor_YacG"/>
</dbReference>
<dbReference type="FunCoup" id="F0S471">
    <property type="interactions" value="37"/>
</dbReference>
<dbReference type="HAMAP" id="MF_00649">
    <property type="entry name" value="DNA_gyrase_inhibitor_YacG"/>
    <property type="match status" value="1"/>
</dbReference>
<evidence type="ECO:0000313" key="4">
    <source>
        <dbReference type="Proteomes" id="UP000007102"/>
    </source>
</evidence>
<dbReference type="Pfam" id="PF03884">
    <property type="entry name" value="YacG"/>
    <property type="match status" value="1"/>
</dbReference>
<dbReference type="eggNOG" id="COG3024">
    <property type="taxonomic scope" value="Bacteria"/>
</dbReference>
<reference evidence="4" key="2">
    <citation type="submission" date="2011-02" db="EMBL/GenBank/DDBJ databases">
        <title>The complete genome of Desulfurobacterium thermolithotrophum DSM 11699.</title>
        <authorList>
            <consortium name="US DOE Joint Genome Institute (JGI-PGF)"/>
            <person name="Lucas S."/>
            <person name="Copeland A."/>
            <person name="Lapidus A."/>
            <person name="Bruce D."/>
            <person name="Goodwin L."/>
            <person name="Pitluck S."/>
            <person name="Kyrpides N."/>
            <person name="Mavromatis K."/>
            <person name="Pagani I."/>
            <person name="Ivanova N."/>
            <person name="Mikhailova N."/>
            <person name="Daligault H."/>
            <person name="Detter J.C."/>
            <person name="Tapia R."/>
            <person name="Han C."/>
            <person name="Land M."/>
            <person name="Hauser L."/>
            <person name="Markowitz V."/>
            <person name="Cheng J.-F."/>
            <person name="Hugenholtz P."/>
            <person name="Woyke T."/>
            <person name="Wu D."/>
            <person name="Spring S."/>
            <person name="Brambilla E."/>
            <person name="Klenk H.-P."/>
            <person name="Eisen J.A."/>
        </authorList>
    </citation>
    <scope>NUCLEOTIDE SEQUENCE [LARGE SCALE GENOMIC DNA]</scope>
    <source>
        <strain evidence="4">DSM 11699 / BSA</strain>
    </source>
</reference>
<dbReference type="PANTHER" id="PTHR36150">
    <property type="entry name" value="DNA GYRASE INHIBITOR YACG"/>
    <property type="match status" value="1"/>
</dbReference>
<dbReference type="GO" id="GO:0008270">
    <property type="term" value="F:zinc ion binding"/>
    <property type="evidence" value="ECO:0007669"/>
    <property type="project" value="InterPro"/>
</dbReference>
<dbReference type="InParanoid" id="F0S471"/>
<dbReference type="KEGG" id="dte:Dester_1004"/>
<dbReference type="Gene3D" id="3.30.50.10">
    <property type="entry name" value="Erythroid Transcription Factor GATA-1, subunit A"/>
    <property type="match status" value="1"/>
</dbReference>
<keyword evidence="4" id="KW-1185">Reference proteome</keyword>
<dbReference type="HOGENOM" id="CLU_178280_3_2_0"/>
<dbReference type="STRING" id="868864.Dester_1004"/>